<dbReference type="STRING" id="2133.SCITRI_00781"/>
<evidence type="ECO:0000313" key="3">
    <source>
        <dbReference type="Proteomes" id="UP000464735"/>
    </source>
</evidence>
<name>Q14MF3_SPICI</name>
<gene>
    <name evidence="2" type="ORF">GL298_03935</name>
    <name evidence="1" type="ORF">SPICI10_047</name>
</gene>
<reference evidence="2 3" key="2">
    <citation type="submission" date="2019-11" db="EMBL/GenBank/DDBJ databases">
        <title>Whole genome sequencing and comparative genomics analyses of five strains of Spiroplasma citri.</title>
        <authorList>
            <person name="Yokomi R."/>
            <person name="Chen J."/>
            <person name="Rattner R."/>
            <person name="Vidalakis G."/>
        </authorList>
    </citation>
    <scope>NUCLEOTIDE SEQUENCE [LARGE SCALE GENOMIC DNA]</scope>
    <source>
        <strain evidence="2 3">BR12</strain>
    </source>
</reference>
<sequence length="95" mass="10295">MVTNLTDNSVDIKSDIPNDILEAVLANSAIQGKLSPNQLALLEAVNTDRNLILRINGSVNKTPGETSNLQLVILADKSSLYKGTTQFSLKVKWTV</sequence>
<dbReference type="EMBL" id="AM285311">
    <property type="protein sequence ID" value="CAK99326.1"/>
    <property type="molecule type" value="Genomic_DNA"/>
</dbReference>
<evidence type="ECO:0000313" key="2">
    <source>
        <dbReference type="EMBL" id="QIA68731.1"/>
    </source>
</evidence>
<dbReference type="AlphaFoldDB" id="Q14MF3"/>
<protein>
    <submittedName>
        <fullName evidence="1">Uncharacterized protein</fullName>
    </submittedName>
</protein>
<organism evidence="1">
    <name type="scientific">Spiroplasma citri</name>
    <dbReference type="NCBI Taxonomy" id="2133"/>
    <lineage>
        <taxon>Bacteria</taxon>
        <taxon>Bacillati</taxon>
        <taxon>Mycoplasmatota</taxon>
        <taxon>Mollicutes</taxon>
        <taxon>Entomoplasmatales</taxon>
        <taxon>Spiroplasmataceae</taxon>
        <taxon>Spiroplasma</taxon>
    </lineage>
</organism>
<accession>Q14MF3</accession>
<dbReference type="Proteomes" id="UP000464735">
    <property type="component" value="Chromosome"/>
</dbReference>
<reference evidence="1" key="1">
    <citation type="journal article" date="2010" name="Appl. Environ. Microbiol.">
        <title>Partial chromosome sequence of Spiroplasma citri reveals extensive viral invasion and important gene decay.</title>
        <authorList>
            <person name="Carle P."/>
            <person name="Saillard C."/>
            <person name="Carrere N."/>
            <person name="Carrere S."/>
            <person name="Duret S."/>
            <person name="Eveillard S."/>
            <person name="Gaurivaud P."/>
            <person name="Gourgues G."/>
            <person name="Gouzy J."/>
            <person name="Salar P."/>
            <person name="Verdin E."/>
            <person name="Breton M."/>
            <person name="Blanchard A."/>
            <person name="Laigret F."/>
            <person name="Bove J.M."/>
            <person name="Renaudin J."/>
            <person name="Foissac X."/>
        </authorList>
    </citation>
    <scope>NUCLEOTIDE SEQUENCE</scope>
    <source>
        <strain evidence="1">GII3-3X</strain>
    </source>
</reference>
<dbReference type="GeneID" id="54238681"/>
<dbReference type="KEGG" id="sck:SCITRI_00781"/>
<dbReference type="EMBL" id="CP046368">
    <property type="protein sequence ID" value="QIA68731.1"/>
    <property type="molecule type" value="Genomic_DNA"/>
</dbReference>
<evidence type="ECO:0000313" key="1">
    <source>
        <dbReference type="EMBL" id="CAK99326.1"/>
    </source>
</evidence>
<dbReference type="RefSeq" id="WP_071937274.1">
    <property type="nucleotide sequence ID" value="NZ_CP013197.1"/>
</dbReference>
<proteinExistence type="predicted"/>